<evidence type="ECO:0000313" key="2">
    <source>
        <dbReference type="EMBL" id="GAA2619662.1"/>
    </source>
</evidence>
<reference evidence="3" key="1">
    <citation type="journal article" date="2019" name="Int. J. Syst. Evol. Microbiol.">
        <title>The Global Catalogue of Microorganisms (GCM) 10K type strain sequencing project: providing services to taxonomists for standard genome sequencing and annotation.</title>
        <authorList>
            <consortium name="The Broad Institute Genomics Platform"/>
            <consortium name="The Broad Institute Genome Sequencing Center for Infectious Disease"/>
            <person name="Wu L."/>
            <person name="Ma J."/>
        </authorList>
    </citation>
    <scope>NUCLEOTIDE SEQUENCE [LARGE SCALE GENOMIC DNA]</scope>
    <source>
        <strain evidence="3">JCM 6833</strain>
    </source>
</reference>
<gene>
    <name evidence="2" type="ORF">GCM10010411_64310</name>
</gene>
<feature type="region of interest" description="Disordered" evidence="1">
    <location>
        <begin position="31"/>
        <end position="79"/>
    </location>
</feature>
<dbReference type="EMBL" id="BAAATD010000009">
    <property type="protein sequence ID" value="GAA2619662.1"/>
    <property type="molecule type" value="Genomic_DNA"/>
</dbReference>
<evidence type="ECO:0000313" key="3">
    <source>
        <dbReference type="Proteomes" id="UP001501509"/>
    </source>
</evidence>
<name>A0ABP6CH92_9ACTN</name>
<evidence type="ECO:0000256" key="1">
    <source>
        <dbReference type="SAM" id="MobiDB-lite"/>
    </source>
</evidence>
<sequence>MIPSIPPITMANPLGPDIVCFPSLIATPPVLKSQPSRHERHSNRHRRLTAAQHPRIYQSATNPRLDTAGTWPRPGTTDA</sequence>
<keyword evidence="3" id="KW-1185">Reference proteome</keyword>
<comment type="caution">
    <text evidence="2">The sequence shown here is derived from an EMBL/GenBank/DDBJ whole genome shotgun (WGS) entry which is preliminary data.</text>
</comment>
<proteinExistence type="predicted"/>
<accession>A0ABP6CH92</accession>
<feature type="compositionally biased region" description="Basic residues" evidence="1">
    <location>
        <begin position="38"/>
        <end position="48"/>
    </location>
</feature>
<organism evidence="2 3">
    <name type="scientific">Actinomadura fulvescens</name>
    <dbReference type="NCBI Taxonomy" id="46160"/>
    <lineage>
        <taxon>Bacteria</taxon>
        <taxon>Bacillati</taxon>
        <taxon>Actinomycetota</taxon>
        <taxon>Actinomycetes</taxon>
        <taxon>Streptosporangiales</taxon>
        <taxon>Thermomonosporaceae</taxon>
        <taxon>Actinomadura</taxon>
    </lineage>
</organism>
<protein>
    <submittedName>
        <fullName evidence="2">Uncharacterized protein</fullName>
    </submittedName>
</protein>
<dbReference type="Proteomes" id="UP001501509">
    <property type="component" value="Unassembled WGS sequence"/>
</dbReference>